<dbReference type="InterPro" id="IPR050807">
    <property type="entry name" value="TransReg_Diox_bact_type"/>
</dbReference>
<name>A0A327WS50_LARAB</name>
<evidence type="ECO:0000256" key="1">
    <source>
        <dbReference type="ARBA" id="ARBA00023125"/>
    </source>
</evidence>
<dbReference type="PANTHER" id="PTHR46797:SF1">
    <property type="entry name" value="METHYLPHOSPHONATE SYNTHASE"/>
    <property type="match status" value="1"/>
</dbReference>
<comment type="caution">
    <text evidence="3">The sequence shown here is derived from an EMBL/GenBank/DDBJ whole genome shotgun (WGS) entry which is preliminary data.</text>
</comment>
<accession>A0A327WS50</accession>
<dbReference type="CDD" id="cd00093">
    <property type="entry name" value="HTH_XRE"/>
    <property type="match status" value="1"/>
</dbReference>
<dbReference type="InterPro" id="IPR010982">
    <property type="entry name" value="Lambda_DNA-bd_dom_sf"/>
</dbReference>
<proteinExistence type="predicted"/>
<dbReference type="InterPro" id="IPR001387">
    <property type="entry name" value="Cro/C1-type_HTH"/>
</dbReference>
<dbReference type="SUPFAM" id="SSF47413">
    <property type="entry name" value="lambda repressor-like DNA-binding domains"/>
    <property type="match status" value="1"/>
</dbReference>
<feature type="domain" description="HTH cro/C1-type" evidence="2">
    <location>
        <begin position="25"/>
        <end position="77"/>
    </location>
</feature>
<protein>
    <submittedName>
        <fullName evidence="3">Helix-turn-helix protein</fullName>
    </submittedName>
</protein>
<dbReference type="RefSeq" id="WP_229310743.1">
    <property type="nucleotide sequence ID" value="NZ_QLMC01000005.1"/>
</dbReference>
<organism evidence="3 4">
    <name type="scientific">Larkinella arboricola</name>
    <dbReference type="NCBI Taxonomy" id="643671"/>
    <lineage>
        <taxon>Bacteria</taxon>
        <taxon>Pseudomonadati</taxon>
        <taxon>Bacteroidota</taxon>
        <taxon>Cytophagia</taxon>
        <taxon>Cytophagales</taxon>
        <taxon>Spirosomataceae</taxon>
        <taxon>Larkinella</taxon>
    </lineage>
</organism>
<dbReference type="EMBL" id="QLMC01000005">
    <property type="protein sequence ID" value="RAJ94132.1"/>
    <property type="molecule type" value="Genomic_DNA"/>
</dbReference>
<dbReference type="GO" id="GO:0003700">
    <property type="term" value="F:DNA-binding transcription factor activity"/>
    <property type="evidence" value="ECO:0007669"/>
    <property type="project" value="TreeGrafter"/>
</dbReference>
<dbReference type="PANTHER" id="PTHR46797">
    <property type="entry name" value="HTH-TYPE TRANSCRIPTIONAL REGULATOR"/>
    <property type="match status" value="1"/>
</dbReference>
<dbReference type="PROSITE" id="PS50943">
    <property type="entry name" value="HTH_CROC1"/>
    <property type="match status" value="1"/>
</dbReference>
<keyword evidence="1" id="KW-0238">DNA-binding</keyword>
<reference evidence="3 4" key="1">
    <citation type="submission" date="2018-06" db="EMBL/GenBank/DDBJ databases">
        <title>Genomic Encyclopedia of Archaeal and Bacterial Type Strains, Phase II (KMG-II): from individual species to whole genera.</title>
        <authorList>
            <person name="Goeker M."/>
        </authorList>
    </citation>
    <scope>NUCLEOTIDE SEQUENCE [LARGE SCALE GENOMIC DNA]</scope>
    <source>
        <strain evidence="3 4">DSM 21851</strain>
    </source>
</reference>
<dbReference type="GO" id="GO:0005829">
    <property type="term" value="C:cytosol"/>
    <property type="evidence" value="ECO:0007669"/>
    <property type="project" value="TreeGrafter"/>
</dbReference>
<dbReference type="Proteomes" id="UP000248790">
    <property type="component" value="Unassembled WGS sequence"/>
</dbReference>
<evidence type="ECO:0000313" key="3">
    <source>
        <dbReference type="EMBL" id="RAJ94132.1"/>
    </source>
</evidence>
<evidence type="ECO:0000259" key="2">
    <source>
        <dbReference type="PROSITE" id="PS50943"/>
    </source>
</evidence>
<dbReference type="GO" id="GO:0003677">
    <property type="term" value="F:DNA binding"/>
    <property type="evidence" value="ECO:0007669"/>
    <property type="project" value="UniProtKB-KW"/>
</dbReference>
<sequence length="82" mass="9089">MVHSMCVLVKANDQQTSLQQVGKLIRESRLKADLTQKELAQKLGISAPTVNKYENNGQQVTIEVLSKIAHVLDLDLLVGFQT</sequence>
<dbReference type="Gene3D" id="1.10.260.40">
    <property type="entry name" value="lambda repressor-like DNA-binding domains"/>
    <property type="match status" value="1"/>
</dbReference>
<gene>
    <name evidence="3" type="ORF">LX87_04016</name>
</gene>
<dbReference type="SMART" id="SM00530">
    <property type="entry name" value="HTH_XRE"/>
    <property type="match status" value="1"/>
</dbReference>
<keyword evidence="4" id="KW-1185">Reference proteome</keyword>
<dbReference type="Pfam" id="PF01381">
    <property type="entry name" value="HTH_3"/>
    <property type="match status" value="1"/>
</dbReference>
<dbReference type="AlphaFoldDB" id="A0A327WS50"/>
<evidence type="ECO:0000313" key="4">
    <source>
        <dbReference type="Proteomes" id="UP000248790"/>
    </source>
</evidence>